<sequence>MVNISSMFATPPFKPLRDHMDKVAESVVPLKEFFEALHQEDYSKVKEIQQQVSLAEEEADIIKNEVRDHLPRSIFMPINRRDLLEMLDMQDTIADVAQDIVNLLTLRKMSLPKELCQDVIQFVEKSQQVCSMAQDLSQEFGDVLESGFGRHEINKLLEMINQVSTAETEADDLEDSLVRKMFEVEDRMKPVDVVFWYKIFELIGDIADYSKKTGSRLRLMIASNQ</sequence>
<dbReference type="InterPro" id="IPR002727">
    <property type="entry name" value="DUF47"/>
</dbReference>
<dbReference type="SUPFAM" id="SSF109755">
    <property type="entry name" value="PhoU-like"/>
    <property type="match status" value="1"/>
</dbReference>
<dbReference type="Pfam" id="PF01865">
    <property type="entry name" value="PhoU_div"/>
    <property type="match status" value="1"/>
</dbReference>
<name>A0A382ESR2_9ZZZZ</name>
<reference evidence="2" key="1">
    <citation type="submission" date="2018-05" db="EMBL/GenBank/DDBJ databases">
        <authorList>
            <person name="Lanie J.A."/>
            <person name="Ng W.-L."/>
            <person name="Kazmierczak K.M."/>
            <person name="Andrzejewski T.M."/>
            <person name="Davidsen T.M."/>
            <person name="Wayne K.J."/>
            <person name="Tettelin H."/>
            <person name="Glass J.I."/>
            <person name="Rusch D."/>
            <person name="Podicherti R."/>
            <person name="Tsui H.-C.T."/>
            <person name="Winkler M.E."/>
        </authorList>
    </citation>
    <scope>NUCLEOTIDE SEQUENCE</scope>
</reference>
<dbReference type="PANTHER" id="PTHR36536">
    <property type="entry name" value="UPF0111 PROTEIN HI_1603"/>
    <property type="match status" value="1"/>
</dbReference>
<dbReference type="InterPro" id="IPR038078">
    <property type="entry name" value="PhoU-like_sf"/>
</dbReference>
<dbReference type="Gene3D" id="1.20.58.220">
    <property type="entry name" value="Phosphate transport system protein phou homolog 2, domain 2"/>
    <property type="match status" value="1"/>
</dbReference>
<dbReference type="EMBL" id="UINC01046116">
    <property type="protein sequence ID" value="SVB53728.1"/>
    <property type="molecule type" value="Genomic_DNA"/>
</dbReference>
<dbReference type="InterPro" id="IPR018445">
    <property type="entry name" value="Put_Phosphate_transp_reg"/>
</dbReference>
<protein>
    <recommendedName>
        <fullName evidence="3">TIGR00153 family protein</fullName>
    </recommendedName>
</protein>
<gene>
    <name evidence="2" type="ORF">METZ01_LOCUS206582</name>
</gene>
<evidence type="ECO:0008006" key="3">
    <source>
        <dbReference type="Google" id="ProtNLM"/>
    </source>
</evidence>
<comment type="similarity">
    <text evidence="1">Belongs to the UPF0111 family.</text>
</comment>
<accession>A0A382ESR2</accession>
<dbReference type="NCBIfam" id="TIGR00153">
    <property type="entry name" value="TIGR00153 family protein"/>
    <property type="match status" value="1"/>
</dbReference>
<proteinExistence type="inferred from homology"/>
<dbReference type="AlphaFoldDB" id="A0A382ESR2"/>
<dbReference type="PANTHER" id="PTHR36536:SF3">
    <property type="entry name" value="UPF0111 PROTEIN HI_1603"/>
    <property type="match status" value="1"/>
</dbReference>
<evidence type="ECO:0000256" key="1">
    <source>
        <dbReference type="ARBA" id="ARBA00008591"/>
    </source>
</evidence>
<organism evidence="2">
    <name type="scientific">marine metagenome</name>
    <dbReference type="NCBI Taxonomy" id="408172"/>
    <lineage>
        <taxon>unclassified sequences</taxon>
        <taxon>metagenomes</taxon>
        <taxon>ecological metagenomes</taxon>
    </lineage>
</organism>
<evidence type="ECO:0000313" key="2">
    <source>
        <dbReference type="EMBL" id="SVB53728.1"/>
    </source>
</evidence>